<dbReference type="EMBL" id="JBHRSB010000001">
    <property type="protein sequence ID" value="MFC2999425.1"/>
    <property type="molecule type" value="Genomic_DNA"/>
</dbReference>
<proteinExistence type="predicted"/>
<reference evidence="2" key="1">
    <citation type="journal article" date="2019" name="Int. J. Syst. Evol. Microbiol.">
        <title>The Global Catalogue of Microorganisms (GCM) 10K type strain sequencing project: providing services to taxonomists for standard genome sequencing and annotation.</title>
        <authorList>
            <consortium name="The Broad Institute Genomics Platform"/>
            <consortium name="The Broad Institute Genome Sequencing Center for Infectious Disease"/>
            <person name="Wu L."/>
            <person name="Ma J."/>
        </authorList>
    </citation>
    <scope>NUCLEOTIDE SEQUENCE [LARGE SCALE GENOMIC DNA]</scope>
    <source>
        <strain evidence="2">CGMCC 1.16855</strain>
    </source>
</reference>
<dbReference type="Proteomes" id="UP001595420">
    <property type="component" value="Unassembled WGS sequence"/>
</dbReference>
<evidence type="ECO:0000313" key="1">
    <source>
        <dbReference type="EMBL" id="MFC2999425.1"/>
    </source>
</evidence>
<accession>A0ABV7BTE4</accession>
<sequence length="47" mass="5394">MIETMDPATQDKVVAIVSHLPHPSGFIEDRIQRGRRIRQGLIKRKQA</sequence>
<gene>
    <name evidence="1" type="ORF">ACFOD3_05940</name>
</gene>
<evidence type="ECO:0000313" key="2">
    <source>
        <dbReference type="Proteomes" id="UP001595420"/>
    </source>
</evidence>
<organism evidence="1 2">
    <name type="scientific">Falsiroseomonas tokyonensis</name>
    <dbReference type="NCBI Taxonomy" id="430521"/>
    <lineage>
        <taxon>Bacteria</taxon>
        <taxon>Pseudomonadati</taxon>
        <taxon>Pseudomonadota</taxon>
        <taxon>Alphaproteobacteria</taxon>
        <taxon>Acetobacterales</taxon>
        <taxon>Roseomonadaceae</taxon>
        <taxon>Falsiroseomonas</taxon>
    </lineage>
</organism>
<dbReference type="RefSeq" id="WP_216835319.1">
    <property type="nucleotide sequence ID" value="NZ_JAFNJS010000001.1"/>
</dbReference>
<name>A0ABV7BTE4_9PROT</name>
<comment type="caution">
    <text evidence="1">The sequence shown here is derived from an EMBL/GenBank/DDBJ whole genome shotgun (WGS) entry which is preliminary data.</text>
</comment>
<protein>
    <submittedName>
        <fullName evidence="1">Uncharacterized protein</fullName>
    </submittedName>
</protein>
<keyword evidence="2" id="KW-1185">Reference proteome</keyword>